<organism evidence="1 2">
    <name type="scientific">Eumeta variegata</name>
    <name type="common">Bagworm moth</name>
    <name type="synonym">Eumeta japonica</name>
    <dbReference type="NCBI Taxonomy" id="151549"/>
    <lineage>
        <taxon>Eukaryota</taxon>
        <taxon>Metazoa</taxon>
        <taxon>Ecdysozoa</taxon>
        <taxon>Arthropoda</taxon>
        <taxon>Hexapoda</taxon>
        <taxon>Insecta</taxon>
        <taxon>Pterygota</taxon>
        <taxon>Neoptera</taxon>
        <taxon>Endopterygota</taxon>
        <taxon>Lepidoptera</taxon>
        <taxon>Glossata</taxon>
        <taxon>Ditrysia</taxon>
        <taxon>Tineoidea</taxon>
        <taxon>Psychidae</taxon>
        <taxon>Oiketicinae</taxon>
        <taxon>Eumeta</taxon>
    </lineage>
</organism>
<gene>
    <name evidence="1" type="ORF">EVAR_75486_1</name>
</gene>
<accession>A0A4C1TN71</accession>
<sequence length="84" mass="9788">MAFRPGPNSSRGREINAQNNGFVIHSPKRFRDILFNRQAVFFTKNEFRSVSAIEIALRLFITRSRRSRTARRRARSPAIRRAGQ</sequence>
<keyword evidence="2" id="KW-1185">Reference proteome</keyword>
<dbReference type="EMBL" id="BGZK01000067">
    <property type="protein sequence ID" value="GBP14911.1"/>
    <property type="molecule type" value="Genomic_DNA"/>
</dbReference>
<comment type="caution">
    <text evidence="1">The sequence shown here is derived from an EMBL/GenBank/DDBJ whole genome shotgun (WGS) entry which is preliminary data.</text>
</comment>
<dbReference type="Proteomes" id="UP000299102">
    <property type="component" value="Unassembled WGS sequence"/>
</dbReference>
<evidence type="ECO:0000313" key="1">
    <source>
        <dbReference type="EMBL" id="GBP14911.1"/>
    </source>
</evidence>
<reference evidence="1 2" key="1">
    <citation type="journal article" date="2019" name="Commun. Biol.">
        <title>The bagworm genome reveals a unique fibroin gene that provides high tensile strength.</title>
        <authorList>
            <person name="Kono N."/>
            <person name="Nakamura H."/>
            <person name="Ohtoshi R."/>
            <person name="Tomita M."/>
            <person name="Numata K."/>
            <person name="Arakawa K."/>
        </authorList>
    </citation>
    <scope>NUCLEOTIDE SEQUENCE [LARGE SCALE GENOMIC DNA]</scope>
</reference>
<proteinExistence type="predicted"/>
<evidence type="ECO:0000313" key="2">
    <source>
        <dbReference type="Proteomes" id="UP000299102"/>
    </source>
</evidence>
<dbReference type="AlphaFoldDB" id="A0A4C1TN71"/>
<name>A0A4C1TN71_EUMVA</name>
<protein>
    <submittedName>
        <fullName evidence="1">Uncharacterized protein</fullName>
    </submittedName>
</protein>